<dbReference type="KEGG" id="crs:FQB35_08295"/>
<accession>A0A5C0SG71</accession>
<dbReference type="Proteomes" id="UP000324646">
    <property type="component" value="Chromosome"/>
</dbReference>
<dbReference type="EMBL" id="CP042243">
    <property type="protein sequence ID" value="QEK12374.1"/>
    <property type="molecule type" value="Genomic_DNA"/>
</dbReference>
<keyword evidence="1" id="KW-0472">Membrane</keyword>
<organism evidence="2 3">
    <name type="scientific">Crassaminicella thermophila</name>
    <dbReference type="NCBI Taxonomy" id="2599308"/>
    <lineage>
        <taxon>Bacteria</taxon>
        <taxon>Bacillati</taxon>
        <taxon>Bacillota</taxon>
        <taxon>Clostridia</taxon>
        <taxon>Eubacteriales</taxon>
        <taxon>Clostridiaceae</taxon>
        <taxon>Crassaminicella</taxon>
    </lineage>
</organism>
<sequence>MIKLSRVERKKLEKNIKKSNKKRIKSRFICILFLIFLLISGIWIVDNSFRSMMMLKEPKVFGFNKINERMYEISFCGDKFYIDEQKIYDTYRYVKNEINGFVEVLIKNKRPGY</sequence>
<keyword evidence="3" id="KW-1185">Reference proteome</keyword>
<name>A0A5C0SG71_CRATE</name>
<keyword evidence="1" id="KW-1133">Transmembrane helix</keyword>
<gene>
    <name evidence="2" type="ORF">FQB35_08295</name>
</gene>
<keyword evidence="1" id="KW-0812">Transmembrane</keyword>
<feature type="transmembrane region" description="Helical" evidence="1">
    <location>
        <begin position="28"/>
        <end position="45"/>
    </location>
</feature>
<evidence type="ECO:0000256" key="1">
    <source>
        <dbReference type="SAM" id="Phobius"/>
    </source>
</evidence>
<evidence type="ECO:0000313" key="2">
    <source>
        <dbReference type="EMBL" id="QEK12374.1"/>
    </source>
</evidence>
<reference evidence="2 3" key="1">
    <citation type="submission" date="2019-07" db="EMBL/GenBank/DDBJ databases">
        <title>Complete genome of Crassaminicella thermophila SY095.</title>
        <authorList>
            <person name="Li X."/>
        </authorList>
    </citation>
    <scope>NUCLEOTIDE SEQUENCE [LARGE SCALE GENOMIC DNA]</scope>
    <source>
        <strain evidence="2 3">SY095</strain>
    </source>
</reference>
<dbReference type="AlphaFoldDB" id="A0A5C0SG71"/>
<dbReference type="OrthoDB" id="1957734at2"/>
<proteinExistence type="predicted"/>
<evidence type="ECO:0000313" key="3">
    <source>
        <dbReference type="Proteomes" id="UP000324646"/>
    </source>
</evidence>
<protein>
    <submittedName>
        <fullName evidence="2">Uncharacterized protein</fullName>
    </submittedName>
</protein>